<dbReference type="EMBL" id="AAHLLN010000001">
    <property type="protein sequence ID" value="EBX5014346.1"/>
    <property type="molecule type" value="Genomic_DNA"/>
</dbReference>
<reference evidence="18" key="1">
    <citation type="journal article" date="2018" name="Genome Biol.">
        <title>SKESA: strategic k-mer extension for scrupulous assemblies.</title>
        <authorList>
            <person name="Souvorov A."/>
            <person name="Agarwala R."/>
            <person name="Lipman D.J."/>
        </authorList>
    </citation>
    <scope>NUCLEOTIDE SEQUENCE</scope>
    <source>
        <strain evidence="20">CDC B1487</strain>
        <strain evidence="19">M131</strain>
        <strain evidence="18">Salmonella enterica</strain>
    </source>
</reference>
<evidence type="ECO:0000313" key="11">
    <source>
        <dbReference type="EMBL" id="ECS6136096.1"/>
    </source>
</evidence>
<feature type="transmembrane region" description="Helical" evidence="1">
    <location>
        <begin position="12"/>
        <end position="33"/>
    </location>
</feature>
<evidence type="ECO:0000313" key="16">
    <source>
        <dbReference type="EMBL" id="ECV0341097.1"/>
    </source>
</evidence>
<dbReference type="EMBL" id="AAHFTY010000001">
    <property type="protein sequence ID" value="EBV6099677.1"/>
    <property type="molecule type" value="Genomic_DNA"/>
</dbReference>
<gene>
    <name evidence="10" type="ORF">A2O73_00490</name>
    <name evidence="9" type="ORF">AZF31_20420</name>
    <name evidence="15" type="ORF">BEU90_08960</name>
    <name evidence="11" type="ORF">BUM38_14065</name>
    <name evidence="17" type="ORF">D3F51_23050</name>
    <name evidence="16" type="ORF">D3T63_21705</name>
    <name evidence="12" type="ORF">D4T67_15515</name>
    <name evidence="13" type="ORF">DNB52_23625</name>
    <name evidence="5" type="ORF">DSF50_03225</name>
    <name evidence="6" type="ORF">EL818_01210</name>
    <name evidence="7" type="ORF">ET894_16550</name>
    <name evidence="14" type="ORF">EVA07_07005</name>
    <name evidence="8" type="ORF">FAC46_20015</name>
    <name evidence="2" type="ORF">FFW56_14905</name>
    <name evidence="21" type="ORF">FG704_014695</name>
    <name evidence="19" type="ORF">G4D51_001967</name>
    <name evidence="18" type="ORF">GB592_19415</name>
    <name evidence="20" type="ORF">GNC26_001950</name>
    <name evidence="4" type="ORF">OB37_03915</name>
    <name evidence="3" type="ORF">SQ33_13695</name>
</gene>
<dbReference type="EMBL" id="AAHZBB010000020">
    <property type="protein sequence ID" value="ECB8976527.1"/>
    <property type="molecule type" value="Genomic_DNA"/>
</dbReference>
<dbReference type="EMBL" id="AAHUUN010000001">
    <property type="protein sequence ID" value="ECA5737795.1"/>
    <property type="molecule type" value="Genomic_DNA"/>
</dbReference>
<evidence type="ECO:0000313" key="7">
    <source>
        <dbReference type="EMBL" id="ECA9356626.1"/>
    </source>
</evidence>
<keyword evidence="1" id="KW-0472">Membrane</keyword>
<evidence type="ECO:0000313" key="18">
    <source>
        <dbReference type="EMBL" id="HAB3943231.1"/>
    </source>
</evidence>
<evidence type="ECO:0000313" key="20">
    <source>
        <dbReference type="EMBL" id="HAE8373381.1"/>
    </source>
</evidence>
<evidence type="ECO:0000256" key="1">
    <source>
        <dbReference type="SAM" id="Phobius"/>
    </source>
</evidence>
<dbReference type="Proteomes" id="UP000319232">
    <property type="component" value="Unassembled WGS sequence"/>
</dbReference>
<dbReference type="EMBL" id="DAASBR010000011">
    <property type="protein sequence ID" value="HAE4848423.1"/>
    <property type="molecule type" value="Genomic_DNA"/>
</dbReference>
<reference evidence="21 22" key="6">
    <citation type="journal article" date="2019" name="Appl. Environ. Microbiol.">
        <title>Clinically Unreported Salmonellosis Outbreak Detected via Comparative Genomic Analysis of Municipal Wastewater Salmonella Isolates.</title>
        <authorList>
            <person name="Diemert S."/>
            <person name="Yan T."/>
        </authorList>
    </citation>
    <scope>NUCLEOTIDE SEQUENCE [LARGE SCALE GENOMIC DNA]</scope>
    <source>
        <strain evidence="21 22">HIY0183</strain>
    </source>
</reference>
<dbReference type="EMBL" id="AAKQAO010000005">
    <property type="protein sequence ID" value="ECU4734746.1"/>
    <property type="molecule type" value="Genomic_DNA"/>
</dbReference>
<dbReference type="EMBL" id="AAHFSU010000005">
    <property type="protein sequence ID" value="EBV5959208.1"/>
    <property type="molecule type" value="Genomic_DNA"/>
</dbReference>
<evidence type="ECO:0000313" key="6">
    <source>
        <dbReference type="EMBL" id="ECA5737795.1"/>
    </source>
</evidence>
<dbReference type="EMBL" id="AAHVYN010000008">
    <property type="protein sequence ID" value="ECA9356626.1"/>
    <property type="molecule type" value="Genomic_DNA"/>
</dbReference>
<evidence type="ECO:0000313" key="21">
    <source>
        <dbReference type="EMBL" id="TRG47840.1"/>
    </source>
</evidence>
<organism evidence="5">
    <name type="scientific">Salmonella anatum</name>
    <dbReference type="NCBI Taxonomy" id="58712"/>
    <lineage>
        <taxon>Bacteria</taxon>
        <taxon>Pseudomonadati</taxon>
        <taxon>Pseudomonadota</taxon>
        <taxon>Gammaproteobacteria</taxon>
        <taxon>Enterobacterales</taxon>
        <taxon>Enterobacteriaceae</taxon>
        <taxon>Salmonella</taxon>
    </lineage>
</organism>
<reference evidence="14" key="7">
    <citation type="submission" date="2019-02" db="EMBL/GenBank/DDBJ databases">
        <authorList>
            <consortium name="GenomeTrakr network: Whole genome sequencing for foodborne pathogen traceback"/>
        </authorList>
    </citation>
    <scope>NUCLEOTIDE SEQUENCE</scope>
    <source>
        <strain evidence="4">AZ-TG74568</strain>
        <strain evidence="3">AZ-TG74784</strain>
        <strain evidence="13">FSIS11808940</strain>
        <strain evidence="8">FSIS11919908</strain>
        <strain evidence="11">FSIS1609251</strain>
        <strain evidence="16">FSIS21822075</strain>
        <strain evidence="14">HIY0183</strain>
    </source>
</reference>
<keyword evidence="1" id="KW-0812">Transmembrane</keyword>
<dbReference type="EMBL" id="AAKRBH010000002">
    <property type="protein sequence ID" value="ECU7854733.1"/>
    <property type="molecule type" value="Genomic_DNA"/>
</dbReference>
<dbReference type="EMBL" id="AAKSWZ010000067">
    <property type="protein sequence ID" value="ECV0506621.1"/>
    <property type="molecule type" value="Genomic_DNA"/>
</dbReference>
<sequence length="285" mass="32814">MEMLGNFLLQTITSTAFSLVFLTGVGWLLRTWIGNRIHLSIKNQYDNKLERLKAELKTESDAHLTDMKAELDRQSNILKIAAASFSEVQKATISRKIDAVDILWKGIIDFRKIFPGAASFTDVLTDEEMKNFYTDPRLHKYSHELEQFDMICLINASSEEVKLVRPHIGEFVWALYSTYCTILMRSIYLLKSGKDEPSKVAWHCDTNIENLILVAFGEECSSEFKKLRWGRYQWLHNQFDSSLFKAIDTLLTGKSFSDAALHEAQLMERQISASRSNELKIPYPL</sequence>
<evidence type="ECO:0000313" key="5">
    <source>
        <dbReference type="EMBL" id="EBX5014346.1"/>
    </source>
</evidence>
<dbReference type="EMBL" id="AAKKDH010000008">
    <property type="protein sequence ID" value="ECS6136096.1"/>
    <property type="molecule type" value="Genomic_DNA"/>
</dbReference>
<evidence type="ECO:0000313" key="8">
    <source>
        <dbReference type="EMBL" id="ECB8976527.1"/>
    </source>
</evidence>
<evidence type="ECO:0000313" key="22">
    <source>
        <dbReference type="Proteomes" id="UP000319232"/>
    </source>
</evidence>
<dbReference type="EMBL" id="AAKJCB010000001">
    <property type="protein sequence ID" value="ECS2824601.1"/>
    <property type="molecule type" value="Genomic_DNA"/>
</dbReference>
<evidence type="ECO:0000313" key="14">
    <source>
        <dbReference type="EMBL" id="ECU4734746.1"/>
    </source>
</evidence>
<dbReference type="EMBL" id="DAAGON010000008">
    <property type="protein sequence ID" value="HAB3943231.1"/>
    <property type="molecule type" value="Genomic_DNA"/>
</dbReference>
<comment type="caution">
    <text evidence="5">The sequence shown here is derived from an EMBL/GenBank/DDBJ whole genome shotgun (WGS) entry which is preliminary data.</text>
</comment>
<dbReference type="EMBL" id="DAATFV010000006">
    <property type="protein sequence ID" value="HAE8373381.1"/>
    <property type="molecule type" value="Genomic_DNA"/>
</dbReference>
<proteinExistence type="predicted"/>
<evidence type="ECO:0000313" key="10">
    <source>
        <dbReference type="EMBL" id="ECS2824601.1"/>
    </source>
</evidence>
<evidence type="ECO:0008006" key="23">
    <source>
        <dbReference type="Google" id="ProtNLM"/>
    </source>
</evidence>
<evidence type="ECO:0000313" key="4">
    <source>
        <dbReference type="EMBL" id="EBV6099677.1"/>
    </source>
</evidence>
<evidence type="ECO:0000313" key="12">
    <source>
        <dbReference type="EMBL" id="ECT3925348.1"/>
    </source>
</evidence>
<reference evidence="19" key="4">
    <citation type="submission" date="2018-07" db="EMBL/GenBank/DDBJ databases">
        <authorList>
            <consortium name="NCBI Pathogen Detection Project"/>
        </authorList>
    </citation>
    <scope>NUCLEOTIDE SEQUENCE</scope>
    <source>
        <strain evidence="20">CDC B1487</strain>
        <strain evidence="19">M131</strain>
        <strain evidence="18">Salmonella enterica</strain>
    </source>
</reference>
<evidence type="ECO:0000313" key="9">
    <source>
        <dbReference type="EMBL" id="ECS2639675.1"/>
    </source>
</evidence>
<name>A0A2T8M951_SALAN</name>
<evidence type="ECO:0000313" key="17">
    <source>
        <dbReference type="EMBL" id="ECV0506621.1"/>
    </source>
</evidence>
<dbReference type="EMBL" id="AAKMPV010000027">
    <property type="protein sequence ID" value="ECT3925348.1"/>
    <property type="molecule type" value="Genomic_DNA"/>
</dbReference>
<reference evidence="2" key="8">
    <citation type="submission" date="2019-07" db="EMBL/GenBank/DDBJ databases">
        <authorList>
            <consortium name="NARMS: The National Antimicrobial Resistance Monitoring System"/>
        </authorList>
    </citation>
    <scope>NUCLEOTIDE SEQUENCE</scope>
    <source>
        <strain evidence="17">FSIS11813686</strain>
        <strain evidence="12">FSIS11813894</strain>
        <strain evidence="2">FSIS11921149</strain>
        <strain evidence="9">FSIS1605746</strain>
    </source>
</reference>
<evidence type="ECO:0000313" key="19">
    <source>
        <dbReference type="EMBL" id="HAE4848423.1"/>
    </source>
</evidence>
<dbReference type="RefSeq" id="WP_023243728.1">
    <property type="nucleotide sequence ID" value="NZ_CALPAM010000002.1"/>
</dbReference>
<keyword evidence="1" id="KW-1133">Transmembrane helix</keyword>
<dbReference type="EMBL" id="AAFZFQ010000014">
    <property type="protein sequence ID" value="EBL4823976.1"/>
    <property type="molecule type" value="Genomic_DNA"/>
</dbReference>
<dbReference type="EMBL" id="AAKJAJ010000018">
    <property type="protein sequence ID" value="ECS2639675.1"/>
    <property type="molecule type" value="Genomic_DNA"/>
</dbReference>
<evidence type="ECO:0000313" key="15">
    <source>
        <dbReference type="EMBL" id="ECU7854733.1"/>
    </source>
</evidence>
<reference evidence="15" key="2">
    <citation type="submission" date="2018-07" db="EMBL/GenBank/DDBJ databases">
        <authorList>
            <consortium name="Veterinary Laboratory Investigation and Response Network"/>
        </authorList>
    </citation>
    <scope>NUCLEOTIDE SEQUENCE</scope>
    <source>
        <strain evidence="15">V-CLASP-D-45</strain>
    </source>
</reference>
<dbReference type="AlphaFoldDB" id="A0A2T8M951"/>
<reference evidence="10" key="3">
    <citation type="submission" date="2018-07" db="EMBL/GenBank/DDBJ databases">
        <authorList>
            <consortium name="PulseNet: The National Subtyping Network for Foodborne Disease Surveillance"/>
            <person name="Tarr C.L."/>
            <person name="Trees E."/>
            <person name="Katz L.S."/>
            <person name="Carleton-Romer H.A."/>
            <person name="Stroika S."/>
            <person name="Kucerova Z."/>
            <person name="Roache K.F."/>
            <person name="Sabol A.L."/>
            <person name="Besser J."/>
            <person name="Gerner-Smidt P."/>
        </authorList>
    </citation>
    <scope>NUCLEOTIDE SEQUENCE</scope>
    <source>
        <strain evidence="10">PNUSAS001766</strain>
    </source>
</reference>
<evidence type="ECO:0000313" key="2">
    <source>
        <dbReference type="EMBL" id="EBL4823976.1"/>
    </source>
</evidence>
<dbReference type="EMBL" id="AAKSYA010000045">
    <property type="protein sequence ID" value="ECV0341097.1"/>
    <property type="molecule type" value="Genomic_DNA"/>
</dbReference>
<accession>A0A2T8M951</accession>
<dbReference type="EMBL" id="VCUW02000008">
    <property type="protein sequence ID" value="TRG47840.1"/>
    <property type="molecule type" value="Genomic_DNA"/>
</dbReference>
<reference evidence="5" key="5">
    <citation type="submission" date="2018-07" db="EMBL/GenBank/DDBJ databases">
        <authorList>
            <person name="Ashton P.M."/>
            <person name="Dallman T."/>
            <person name="Nair S."/>
            <person name="De Pinna E."/>
            <person name="Peters T."/>
            <person name="Grant K."/>
        </authorList>
    </citation>
    <scope>NUCLEOTIDE SEQUENCE</scope>
    <source>
        <strain evidence="5">373208</strain>
        <strain evidence="6">579117</strain>
        <strain evidence="7">623198</strain>
    </source>
</reference>
<evidence type="ECO:0000313" key="13">
    <source>
        <dbReference type="EMBL" id="ECU1189739.1"/>
    </source>
</evidence>
<dbReference type="EMBL" id="AAKOYA010000063">
    <property type="protein sequence ID" value="ECU1189739.1"/>
    <property type="molecule type" value="Genomic_DNA"/>
</dbReference>
<evidence type="ECO:0000313" key="3">
    <source>
        <dbReference type="EMBL" id="EBV5959208.1"/>
    </source>
</evidence>
<protein>
    <recommendedName>
        <fullName evidence="23">DUF4760 domain-containing protein</fullName>
    </recommendedName>
</protein>